<dbReference type="AlphaFoldDB" id="A0AAW0ACP4"/>
<feature type="region of interest" description="Disordered" evidence="1">
    <location>
        <begin position="68"/>
        <end position="120"/>
    </location>
</feature>
<organism evidence="2 3">
    <name type="scientific">Favolaschia claudopus</name>
    <dbReference type="NCBI Taxonomy" id="2862362"/>
    <lineage>
        <taxon>Eukaryota</taxon>
        <taxon>Fungi</taxon>
        <taxon>Dikarya</taxon>
        <taxon>Basidiomycota</taxon>
        <taxon>Agaricomycotina</taxon>
        <taxon>Agaricomycetes</taxon>
        <taxon>Agaricomycetidae</taxon>
        <taxon>Agaricales</taxon>
        <taxon>Marasmiineae</taxon>
        <taxon>Mycenaceae</taxon>
        <taxon>Favolaschia</taxon>
    </lineage>
</organism>
<reference evidence="2 3" key="1">
    <citation type="journal article" date="2024" name="J Genomics">
        <title>Draft genome sequencing and assembly of Favolaschia claudopus CIRM-BRFM 2984 isolated from oak limbs.</title>
        <authorList>
            <person name="Navarro D."/>
            <person name="Drula E."/>
            <person name="Chaduli D."/>
            <person name="Cazenave R."/>
            <person name="Ahrendt S."/>
            <person name="Wang J."/>
            <person name="Lipzen A."/>
            <person name="Daum C."/>
            <person name="Barry K."/>
            <person name="Grigoriev I.V."/>
            <person name="Favel A."/>
            <person name="Rosso M.N."/>
            <person name="Martin F."/>
        </authorList>
    </citation>
    <scope>NUCLEOTIDE SEQUENCE [LARGE SCALE GENOMIC DNA]</scope>
    <source>
        <strain evidence="2 3">CIRM-BRFM 2984</strain>
    </source>
</reference>
<evidence type="ECO:0000313" key="2">
    <source>
        <dbReference type="EMBL" id="KAK7006619.1"/>
    </source>
</evidence>
<proteinExistence type="predicted"/>
<comment type="caution">
    <text evidence="2">The sequence shown here is derived from an EMBL/GenBank/DDBJ whole genome shotgun (WGS) entry which is preliminary data.</text>
</comment>
<evidence type="ECO:0000256" key="1">
    <source>
        <dbReference type="SAM" id="MobiDB-lite"/>
    </source>
</evidence>
<name>A0AAW0ACP4_9AGAR</name>
<gene>
    <name evidence="2" type="ORF">R3P38DRAFT_2555401</name>
</gene>
<dbReference type="Proteomes" id="UP001362999">
    <property type="component" value="Unassembled WGS sequence"/>
</dbReference>
<keyword evidence="3" id="KW-1185">Reference proteome</keyword>
<dbReference type="EMBL" id="JAWWNJ010000075">
    <property type="protein sequence ID" value="KAK7006619.1"/>
    <property type="molecule type" value="Genomic_DNA"/>
</dbReference>
<sequence>MPAEVILPPKQLEKIVSSAGTFLSQALVEPKHILKVVQWDMAPADDVSQVCDVIMQWRLTLDIVRTPPSARRARKQPRSSVPPPPLAPFTLPLTQQNPSTPRSDAIRGRGGSIRGRRGTPRANISHQTALAQTPLAQVQHNFNQNSFATPTYDDFFSTVASTRRFTPTPLRFTLPSSSSPFTPISK</sequence>
<protein>
    <submittedName>
        <fullName evidence="2">Uncharacterized protein</fullName>
    </submittedName>
</protein>
<accession>A0AAW0ACP4</accession>
<evidence type="ECO:0000313" key="3">
    <source>
        <dbReference type="Proteomes" id="UP001362999"/>
    </source>
</evidence>